<accession>A0A806KHP1</accession>
<organism evidence="1">
    <name type="scientific">uncultured bacterium contig00021</name>
    <dbReference type="NCBI Taxonomy" id="1181511"/>
    <lineage>
        <taxon>Bacteria</taxon>
        <taxon>environmental samples</taxon>
    </lineage>
</organism>
<name>A0A806KHP1_9BACT</name>
<reference evidence="1" key="1">
    <citation type="submission" date="2012-03" db="EMBL/GenBank/DDBJ databases">
        <title>Functional metagenomics reveals considerable lignocellulase gene clusters in the gut microbiome of a wood-feeding higher termite.</title>
        <authorList>
            <person name="Liu N."/>
        </authorList>
    </citation>
    <scope>NUCLEOTIDE SEQUENCE</scope>
</reference>
<proteinExistence type="predicted"/>
<dbReference type="EMBL" id="JQ844277">
    <property type="protein sequence ID" value="AGS54107.1"/>
    <property type="molecule type" value="Genomic_DNA"/>
</dbReference>
<protein>
    <submittedName>
        <fullName evidence="1">Uncharacterized protein</fullName>
    </submittedName>
</protein>
<sequence>MELDFEVDKITESIENAETGESLATLVLPVIEADFKGINKKAGWLLT</sequence>
<dbReference type="AlphaFoldDB" id="A0A806KHP1"/>
<evidence type="ECO:0000313" key="1">
    <source>
        <dbReference type="EMBL" id="AGS54107.1"/>
    </source>
</evidence>